<keyword evidence="3" id="KW-1185">Reference proteome</keyword>
<name>A0A0C3FF03_PILCF</name>
<dbReference type="GO" id="GO:0008237">
    <property type="term" value="F:metallopeptidase activity"/>
    <property type="evidence" value="ECO:0007669"/>
    <property type="project" value="InterPro"/>
</dbReference>
<feature type="signal peptide" evidence="1">
    <location>
        <begin position="1"/>
        <end position="24"/>
    </location>
</feature>
<feature type="chain" id="PRO_5002164430" description="Lysine-specific metallo-endopeptidase domain-containing protein" evidence="1">
    <location>
        <begin position="25"/>
        <end position="347"/>
    </location>
</feature>
<evidence type="ECO:0008006" key="4">
    <source>
        <dbReference type="Google" id="ProtNLM"/>
    </source>
</evidence>
<dbReference type="HOGENOM" id="CLU_799531_0_0_1"/>
<dbReference type="Gene3D" id="3.40.390.10">
    <property type="entry name" value="Collagenase (Catalytic Domain)"/>
    <property type="match status" value="1"/>
</dbReference>
<proteinExistence type="predicted"/>
<sequence length="347" mass="37733">MTLSFLTGVLALYLLVACPFPAEAAPYSKLSKRAITISVLKASSSVPNGCTDSQITSINTAIGEGRDLAATASAALANPKIKGSTNFKNFLGASNDPTSINLQHFLPITASLNTLSKQIDSLDGLGADDLIYVCPPENDCGSGNPGEVTASTRNFNSAKDPTDVKNRNLIQFCPVFFGSNPQQLPQSSAEAVTKLQAQTVFEVVPAMAIVHEVQHSIPVVGAPARVGDIKVTDPKDNKKKKAYSLRLCRDVLSDSQKIQNAQNFAWFALFAKAFPGLNPRENRHEAGRAKSSQIMALYVPQPRFKKCRFPRLEIEPNVGTSRHIVNHDINRYYILCRQGLLWAHPDN</sequence>
<gene>
    <name evidence="2" type="ORF">PILCRDRAFT_824438</name>
</gene>
<dbReference type="Proteomes" id="UP000054166">
    <property type="component" value="Unassembled WGS sequence"/>
</dbReference>
<dbReference type="InterPro" id="IPR024079">
    <property type="entry name" value="MetalloPept_cat_dom_sf"/>
</dbReference>
<dbReference type="OrthoDB" id="3052853at2759"/>
<protein>
    <recommendedName>
        <fullName evidence="4">Lysine-specific metallo-endopeptidase domain-containing protein</fullName>
    </recommendedName>
</protein>
<evidence type="ECO:0000313" key="2">
    <source>
        <dbReference type="EMBL" id="KIM78536.1"/>
    </source>
</evidence>
<accession>A0A0C3FF03</accession>
<dbReference type="AlphaFoldDB" id="A0A0C3FF03"/>
<dbReference type="SUPFAM" id="SSF55486">
    <property type="entry name" value="Metalloproteases ('zincins'), catalytic domain"/>
    <property type="match status" value="1"/>
</dbReference>
<organism evidence="2 3">
    <name type="scientific">Piloderma croceum (strain F 1598)</name>
    <dbReference type="NCBI Taxonomy" id="765440"/>
    <lineage>
        <taxon>Eukaryota</taxon>
        <taxon>Fungi</taxon>
        <taxon>Dikarya</taxon>
        <taxon>Basidiomycota</taxon>
        <taxon>Agaricomycotina</taxon>
        <taxon>Agaricomycetes</taxon>
        <taxon>Agaricomycetidae</taxon>
        <taxon>Atheliales</taxon>
        <taxon>Atheliaceae</taxon>
        <taxon>Piloderma</taxon>
    </lineage>
</organism>
<keyword evidence="1" id="KW-0732">Signal</keyword>
<evidence type="ECO:0000313" key="3">
    <source>
        <dbReference type="Proteomes" id="UP000054166"/>
    </source>
</evidence>
<reference evidence="2 3" key="1">
    <citation type="submission" date="2014-04" db="EMBL/GenBank/DDBJ databases">
        <authorList>
            <consortium name="DOE Joint Genome Institute"/>
            <person name="Kuo A."/>
            <person name="Tarkka M."/>
            <person name="Buscot F."/>
            <person name="Kohler A."/>
            <person name="Nagy L.G."/>
            <person name="Floudas D."/>
            <person name="Copeland A."/>
            <person name="Barry K.W."/>
            <person name="Cichocki N."/>
            <person name="Veneault-Fourrey C."/>
            <person name="LaButti K."/>
            <person name="Lindquist E.A."/>
            <person name="Lipzen A."/>
            <person name="Lundell T."/>
            <person name="Morin E."/>
            <person name="Murat C."/>
            <person name="Sun H."/>
            <person name="Tunlid A."/>
            <person name="Henrissat B."/>
            <person name="Grigoriev I.V."/>
            <person name="Hibbett D.S."/>
            <person name="Martin F."/>
            <person name="Nordberg H.P."/>
            <person name="Cantor M.N."/>
            <person name="Hua S.X."/>
        </authorList>
    </citation>
    <scope>NUCLEOTIDE SEQUENCE [LARGE SCALE GENOMIC DNA]</scope>
    <source>
        <strain evidence="2 3">F 1598</strain>
    </source>
</reference>
<dbReference type="STRING" id="765440.A0A0C3FF03"/>
<reference evidence="3" key="2">
    <citation type="submission" date="2015-01" db="EMBL/GenBank/DDBJ databases">
        <title>Evolutionary Origins and Diversification of the Mycorrhizal Mutualists.</title>
        <authorList>
            <consortium name="DOE Joint Genome Institute"/>
            <consortium name="Mycorrhizal Genomics Consortium"/>
            <person name="Kohler A."/>
            <person name="Kuo A."/>
            <person name="Nagy L.G."/>
            <person name="Floudas D."/>
            <person name="Copeland A."/>
            <person name="Barry K.W."/>
            <person name="Cichocki N."/>
            <person name="Veneault-Fourrey C."/>
            <person name="LaButti K."/>
            <person name="Lindquist E.A."/>
            <person name="Lipzen A."/>
            <person name="Lundell T."/>
            <person name="Morin E."/>
            <person name="Murat C."/>
            <person name="Riley R."/>
            <person name="Ohm R."/>
            <person name="Sun H."/>
            <person name="Tunlid A."/>
            <person name="Henrissat B."/>
            <person name="Grigoriev I.V."/>
            <person name="Hibbett D.S."/>
            <person name="Martin F."/>
        </authorList>
    </citation>
    <scope>NUCLEOTIDE SEQUENCE [LARGE SCALE GENOMIC DNA]</scope>
    <source>
        <strain evidence="3">F 1598</strain>
    </source>
</reference>
<dbReference type="EMBL" id="KN833016">
    <property type="protein sequence ID" value="KIM78536.1"/>
    <property type="molecule type" value="Genomic_DNA"/>
</dbReference>
<dbReference type="InParanoid" id="A0A0C3FF03"/>
<evidence type="ECO:0000256" key="1">
    <source>
        <dbReference type="SAM" id="SignalP"/>
    </source>
</evidence>